<evidence type="ECO:0000259" key="2">
    <source>
        <dbReference type="Pfam" id="PF04773"/>
    </source>
</evidence>
<dbReference type="GO" id="GO:0016989">
    <property type="term" value="F:sigma factor antagonist activity"/>
    <property type="evidence" value="ECO:0007669"/>
    <property type="project" value="TreeGrafter"/>
</dbReference>
<dbReference type="PIRSF" id="PIRSF018266">
    <property type="entry name" value="FecR"/>
    <property type="match status" value="1"/>
</dbReference>
<keyword evidence="1" id="KW-0812">Transmembrane</keyword>
<evidence type="ECO:0000313" key="4">
    <source>
        <dbReference type="EMBL" id="OPH83352.1"/>
    </source>
</evidence>
<feature type="domain" description="FecR N-terminal" evidence="3">
    <location>
        <begin position="15"/>
        <end position="57"/>
    </location>
</feature>
<dbReference type="Pfam" id="PF16220">
    <property type="entry name" value="DUF4880"/>
    <property type="match status" value="1"/>
</dbReference>
<feature type="transmembrane region" description="Helical" evidence="1">
    <location>
        <begin position="82"/>
        <end position="102"/>
    </location>
</feature>
<keyword evidence="1" id="KW-1133">Transmembrane helix</keyword>
<reference evidence="4 5" key="1">
    <citation type="submission" date="2017-02" db="EMBL/GenBank/DDBJ databases">
        <title>Genome sequence of the nitrite-oxidizing bacterium Nitrobacter vulgaris strain Ab1.</title>
        <authorList>
            <person name="Mellbye B.L."/>
            <person name="Davis E.W."/>
            <person name="Spieck E."/>
            <person name="Chang J.H."/>
            <person name="Bottomley P.J."/>
            <person name="Sayavedra-Soto L.A."/>
        </authorList>
    </citation>
    <scope>NUCLEOTIDE SEQUENCE [LARGE SCALE GENOMIC DNA]</scope>
    <source>
        <strain evidence="4 5">Ab1</strain>
    </source>
</reference>
<keyword evidence="1" id="KW-0472">Membrane</keyword>
<dbReference type="OrthoDB" id="636724at2"/>
<gene>
    <name evidence="4" type="ORF">B2M20_07645</name>
</gene>
<dbReference type="InterPro" id="IPR012373">
    <property type="entry name" value="Ferrdict_sens_TM"/>
</dbReference>
<sequence>MTTDQSAQASRKRHEEAAAWVLKNRDMNQSAHESRAFEEWLDRGQENRTAYEAAERLMGEARTVILNDPALRNFKVKPRPRVAKTLAVAILGAALAGGAFVYSDGPMRLLANARSGTGEMPTIELADGTTIQLNAFSAISYRFTAETRTVTLLRGQAFFQVAKDTNRPFVVEANGGLTTALGTAFDVRLDPSSTEVTVTEHAVSVTPHTHADPAVRVNEGQQAVYDRDGRVKDVRQADTHTALAWRRGQLVVDNALLADVVTEIGRHFAGRIIISNSDLAGRRVSGTFTVTDTDAALALLRESLGLSVIRMGPLIVLRG</sequence>
<name>A0A1V4I0K7_NITVU</name>
<proteinExistence type="predicted"/>
<accession>A0A1V4I0K7</accession>
<protein>
    <submittedName>
        <fullName evidence="4">Iron dicitrate transport regulator FecR</fullName>
    </submittedName>
</protein>
<dbReference type="STRING" id="29421.B2M20_07645"/>
<evidence type="ECO:0000256" key="1">
    <source>
        <dbReference type="SAM" id="Phobius"/>
    </source>
</evidence>
<keyword evidence="5" id="KW-1185">Reference proteome</keyword>
<dbReference type="RefSeq" id="WP_079446478.1">
    <property type="nucleotide sequence ID" value="NZ_MWPQ01000033.1"/>
</dbReference>
<dbReference type="InterPro" id="IPR032623">
    <property type="entry name" value="FecR_N"/>
</dbReference>
<dbReference type="PANTHER" id="PTHR30273:SF2">
    <property type="entry name" value="PROTEIN FECR"/>
    <property type="match status" value="1"/>
</dbReference>
<dbReference type="EMBL" id="MWPQ01000033">
    <property type="protein sequence ID" value="OPH83352.1"/>
    <property type="molecule type" value="Genomic_DNA"/>
</dbReference>
<dbReference type="AlphaFoldDB" id="A0A1V4I0K7"/>
<organism evidence="4 5">
    <name type="scientific">Nitrobacter vulgaris</name>
    <dbReference type="NCBI Taxonomy" id="29421"/>
    <lineage>
        <taxon>Bacteria</taxon>
        <taxon>Pseudomonadati</taxon>
        <taxon>Pseudomonadota</taxon>
        <taxon>Alphaproteobacteria</taxon>
        <taxon>Hyphomicrobiales</taxon>
        <taxon>Nitrobacteraceae</taxon>
        <taxon>Nitrobacter</taxon>
    </lineage>
</organism>
<dbReference type="Proteomes" id="UP000189940">
    <property type="component" value="Unassembled WGS sequence"/>
</dbReference>
<evidence type="ECO:0000259" key="3">
    <source>
        <dbReference type="Pfam" id="PF16220"/>
    </source>
</evidence>
<dbReference type="Gene3D" id="2.60.120.1440">
    <property type="match status" value="1"/>
</dbReference>
<comment type="caution">
    <text evidence="4">The sequence shown here is derived from an EMBL/GenBank/DDBJ whole genome shotgun (WGS) entry which is preliminary data.</text>
</comment>
<dbReference type="PANTHER" id="PTHR30273">
    <property type="entry name" value="PERIPLASMIC SIGNAL SENSOR AND SIGMA FACTOR ACTIVATOR FECR-RELATED"/>
    <property type="match status" value="1"/>
</dbReference>
<feature type="domain" description="FecR protein" evidence="2">
    <location>
        <begin position="113"/>
        <end position="203"/>
    </location>
</feature>
<dbReference type="Gene3D" id="3.55.50.30">
    <property type="match status" value="1"/>
</dbReference>
<dbReference type="InterPro" id="IPR006860">
    <property type="entry name" value="FecR"/>
</dbReference>
<evidence type="ECO:0000313" key="5">
    <source>
        <dbReference type="Proteomes" id="UP000189940"/>
    </source>
</evidence>
<dbReference type="Pfam" id="PF04773">
    <property type="entry name" value="FecR"/>
    <property type="match status" value="1"/>
</dbReference>